<feature type="transmembrane region" description="Helical" evidence="1">
    <location>
        <begin position="48"/>
        <end position="70"/>
    </location>
</feature>
<evidence type="ECO:0000313" key="3">
    <source>
        <dbReference type="Proteomes" id="UP000183053"/>
    </source>
</evidence>
<gene>
    <name evidence="2" type="ORF">SAMN04489765_0101</name>
</gene>
<feature type="transmembrane region" description="Helical" evidence="1">
    <location>
        <begin position="143"/>
        <end position="163"/>
    </location>
</feature>
<reference evidence="3" key="1">
    <citation type="submission" date="2016-10" db="EMBL/GenBank/DDBJ databases">
        <authorList>
            <person name="Varghese N."/>
            <person name="Submissions S."/>
        </authorList>
    </citation>
    <scope>NUCLEOTIDE SEQUENCE [LARGE SCALE GENOMIC DNA]</scope>
    <source>
        <strain evidence="3">DSM 44142</strain>
    </source>
</reference>
<organism evidence="2 3">
    <name type="scientific">Tsukamurella pulmonis</name>
    <dbReference type="NCBI Taxonomy" id="47312"/>
    <lineage>
        <taxon>Bacteria</taxon>
        <taxon>Bacillati</taxon>
        <taxon>Actinomycetota</taxon>
        <taxon>Actinomycetes</taxon>
        <taxon>Mycobacteriales</taxon>
        <taxon>Tsukamurellaceae</taxon>
        <taxon>Tsukamurella</taxon>
    </lineage>
</organism>
<feature type="transmembrane region" description="Helical" evidence="1">
    <location>
        <begin position="118"/>
        <end position="137"/>
    </location>
</feature>
<dbReference type="STRING" id="47312.SAMN04489765_0101"/>
<evidence type="ECO:0000313" key="2">
    <source>
        <dbReference type="EMBL" id="SDQ35891.1"/>
    </source>
</evidence>
<keyword evidence="1" id="KW-0472">Membrane</keyword>
<dbReference type="AlphaFoldDB" id="A0A1H1A8R5"/>
<feature type="transmembrane region" description="Helical" evidence="1">
    <location>
        <begin position="90"/>
        <end position="111"/>
    </location>
</feature>
<evidence type="ECO:0000256" key="1">
    <source>
        <dbReference type="SAM" id="Phobius"/>
    </source>
</evidence>
<protein>
    <submittedName>
        <fullName evidence="2">Uncharacterized protein</fullName>
    </submittedName>
</protein>
<dbReference type="EMBL" id="FNLF01000002">
    <property type="protein sequence ID" value="SDQ35891.1"/>
    <property type="molecule type" value="Genomic_DNA"/>
</dbReference>
<sequence>MSYPNYSDHTPAGALSDLTRELENPAGQHPAAVARADESVFPFNVSRYTVGMIVTTGIAALLAFTLTWANNWLAVNHGIPWSSSAQSTSTNLWGAVFLAVASGATFLLLVWLTDRPHLLYGVLAALITLIALGLPWATDISPMAGFLNGVAHAAVVITIAALTESLGRAALIRAQDPNTLTY</sequence>
<name>A0A1H1A8R5_9ACTN</name>
<accession>A0A1H1A8R5</accession>
<keyword evidence="3" id="KW-1185">Reference proteome</keyword>
<keyword evidence="1" id="KW-1133">Transmembrane helix</keyword>
<proteinExistence type="predicted"/>
<dbReference type="RefSeq" id="WP_068563661.1">
    <property type="nucleotide sequence ID" value="NZ_FNLF01000002.1"/>
</dbReference>
<dbReference type="Proteomes" id="UP000183053">
    <property type="component" value="Unassembled WGS sequence"/>
</dbReference>
<keyword evidence="1" id="KW-0812">Transmembrane</keyword>